<feature type="chain" id="PRO_5006455065" evidence="1">
    <location>
        <begin position="23"/>
        <end position="119"/>
    </location>
</feature>
<dbReference type="Pfam" id="PF01395">
    <property type="entry name" value="PBP_GOBP"/>
    <property type="match status" value="1"/>
</dbReference>
<evidence type="ECO:0000313" key="3">
    <source>
        <dbReference type="Proteomes" id="UP000007801"/>
    </source>
</evidence>
<dbReference type="InParanoid" id="B3N165"/>
<gene>
    <name evidence="2" type="primary">Dana\Obp18a</name>
    <name evidence="2" type="synonym">Dana\GF19979</name>
    <name evidence="2" type="synonym">dana_GLEANR_22384</name>
    <name evidence="2" type="synonym">DanaObp18a</name>
    <name evidence="2" type="synonym">Obp18a</name>
    <name evidence="2" type="ORF">GF19979</name>
</gene>
<accession>B3N165</accession>
<reference evidence="2 3" key="1">
    <citation type="journal article" date="2007" name="Nature">
        <title>Evolution of genes and genomes on the Drosophila phylogeny.</title>
        <authorList>
            <consortium name="Drosophila 12 Genomes Consortium"/>
            <person name="Clark A.G."/>
            <person name="Eisen M.B."/>
            <person name="Smith D.R."/>
            <person name="Bergman C.M."/>
            <person name="Oliver B."/>
            <person name="Markow T.A."/>
            <person name="Kaufman T.C."/>
            <person name="Kellis M."/>
            <person name="Gelbart W."/>
            <person name="Iyer V.N."/>
            <person name="Pollard D.A."/>
            <person name="Sackton T.B."/>
            <person name="Larracuente A.M."/>
            <person name="Singh N.D."/>
            <person name="Abad J.P."/>
            <person name="Abt D.N."/>
            <person name="Adryan B."/>
            <person name="Aguade M."/>
            <person name="Akashi H."/>
            <person name="Anderson W.W."/>
            <person name="Aquadro C.F."/>
            <person name="Ardell D.H."/>
            <person name="Arguello R."/>
            <person name="Artieri C.G."/>
            <person name="Barbash D.A."/>
            <person name="Barker D."/>
            <person name="Barsanti P."/>
            <person name="Batterham P."/>
            <person name="Batzoglou S."/>
            <person name="Begun D."/>
            <person name="Bhutkar A."/>
            <person name="Blanco E."/>
            <person name="Bosak S.A."/>
            <person name="Bradley R.K."/>
            <person name="Brand A.D."/>
            <person name="Brent M.R."/>
            <person name="Brooks A.N."/>
            <person name="Brown R.H."/>
            <person name="Butlin R.K."/>
            <person name="Caggese C."/>
            <person name="Calvi B.R."/>
            <person name="Bernardo de Carvalho A."/>
            <person name="Caspi A."/>
            <person name="Castrezana S."/>
            <person name="Celniker S.E."/>
            <person name="Chang J.L."/>
            <person name="Chapple C."/>
            <person name="Chatterji S."/>
            <person name="Chinwalla A."/>
            <person name="Civetta A."/>
            <person name="Clifton S.W."/>
            <person name="Comeron J.M."/>
            <person name="Costello J.C."/>
            <person name="Coyne J.A."/>
            <person name="Daub J."/>
            <person name="David R.G."/>
            <person name="Delcher A.L."/>
            <person name="Delehaunty K."/>
            <person name="Do C.B."/>
            <person name="Ebling H."/>
            <person name="Edwards K."/>
            <person name="Eickbush T."/>
            <person name="Evans J.D."/>
            <person name="Filipski A."/>
            <person name="Findeiss S."/>
            <person name="Freyhult E."/>
            <person name="Fulton L."/>
            <person name="Fulton R."/>
            <person name="Garcia A.C."/>
            <person name="Gardiner A."/>
            <person name="Garfield D.A."/>
            <person name="Garvin B.E."/>
            <person name="Gibson G."/>
            <person name="Gilbert D."/>
            <person name="Gnerre S."/>
            <person name="Godfrey J."/>
            <person name="Good R."/>
            <person name="Gotea V."/>
            <person name="Gravely B."/>
            <person name="Greenberg A.J."/>
            <person name="Griffiths-Jones S."/>
            <person name="Gross S."/>
            <person name="Guigo R."/>
            <person name="Gustafson E.A."/>
            <person name="Haerty W."/>
            <person name="Hahn M.W."/>
            <person name="Halligan D.L."/>
            <person name="Halpern A.L."/>
            <person name="Halter G.M."/>
            <person name="Han M.V."/>
            <person name="Heger A."/>
            <person name="Hillier L."/>
            <person name="Hinrichs A.S."/>
            <person name="Holmes I."/>
            <person name="Hoskins R.A."/>
            <person name="Hubisz M.J."/>
            <person name="Hultmark D."/>
            <person name="Huntley M.A."/>
            <person name="Jaffe D.B."/>
            <person name="Jagadeeshan S."/>
            <person name="Jeck W.R."/>
            <person name="Johnson J."/>
            <person name="Jones C.D."/>
            <person name="Jordan W.C."/>
            <person name="Karpen G.H."/>
            <person name="Kataoka E."/>
            <person name="Keightley P.D."/>
            <person name="Kheradpour P."/>
            <person name="Kirkness E.F."/>
            <person name="Koerich L.B."/>
            <person name="Kristiansen K."/>
            <person name="Kudrna D."/>
            <person name="Kulathinal R.J."/>
            <person name="Kumar S."/>
            <person name="Kwok R."/>
            <person name="Lander E."/>
            <person name="Langley C.H."/>
            <person name="Lapoint R."/>
            <person name="Lazzaro B.P."/>
            <person name="Lee S.J."/>
            <person name="Levesque L."/>
            <person name="Li R."/>
            <person name="Lin C.F."/>
            <person name="Lin M.F."/>
            <person name="Lindblad-Toh K."/>
            <person name="Llopart A."/>
            <person name="Long M."/>
            <person name="Low L."/>
            <person name="Lozovsky E."/>
            <person name="Lu J."/>
            <person name="Luo M."/>
            <person name="Machado C.A."/>
            <person name="Makalowski W."/>
            <person name="Marzo M."/>
            <person name="Matsuda M."/>
            <person name="Matzkin L."/>
            <person name="McAllister B."/>
            <person name="McBride C.S."/>
            <person name="McKernan B."/>
            <person name="McKernan K."/>
            <person name="Mendez-Lago M."/>
            <person name="Minx P."/>
            <person name="Mollenhauer M.U."/>
            <person name="Montooth K."/>
            <person name="Mount S.M."/>
            <person name="Mu X."/>
            <person name="Myers E."/>
            <person name="Negre B."/>
            <person name="Newfeld S."/>
            <person name="Nielsen R."/>
            <person name="Noor M.A."/>
            <person name="O'Grady P."/>
            <person name="Pachter L."/>
            <person name="Papaceit M."/>
            <person name="Parisi M.J."/>
            <person name="Parisi M."/>
            <person name="Parts L."/>
            <person name="Pedersen J.S."/>
            <person name="Pesole G."/>
            <person name="Phillippy A.M."/>
            <person name="Ponting C.P."/>
            <person name="Pop M."/>
            <person name="Porcelli D."/>
            <person name="Powell J.R."/>
            <person name="Prohaska S."/>
            <person name="Pruitt K."/>
            <person name="Puig M."/>
            <person name="Quesneville H."/>
            <person name="Ram K.R."/>
            <person name="Rand D."/>
            <person name="Rasmussen M.D."/>
            <person name="Reed L.K."/>
            <person name="Reenan R."/>
            <person name="Reily A."/>
            <person name="Remington K.A."/>
            <person name="Rieger T.T."/>
            <person name="Ritchie M.G."/>
            <person name="Robin C."/>
            <person name="Rogers Y.H."/>
            <person name="Rohde C."/>
            <person name="Rozas J."/>
            <person name="Rubenfield M.J."/>
            <person name="Ruiz A."/>
            <person name="Russo S."/>
            <person name="Salzberg S.L."/>
            <person name="Sanchez-Gracia A."/>
            <person name="Saranga D.J."/>
            <person name="Sato H."/>
            <person name="Schaeffer S.W."/>
            <person name="Schatz M.C."/>
            <person name="Schlenke T."/>
            <person name="Schwartz R."/>
            <person name="Segarra C."/>
            <person name="Singh R.S."/>
            <person name="Sirot L."/>
            <person name="Sirota M."/>
            <person name="Sisneros N.B."/>
            <person name="Smith C.D."/>
            <person name="Smith T.F."/>
            <person name="Spieth J."/>
            <person name="Stage D.E."/>
            <person name="Stark A."/>
            <person name="Stephan W."/>
            <person name="Strausberg R.L."/>
            <person name="Strempel S."/>
            <person name="Sturgill D."/>
            <person name="Sutton G."/>
            <person name="Sutton G.G."/>
            <person name="Tao W."/>
            <person name="Teichmann S."/>
            <person name="Tobari Y.N."/>
            <person name="Tomimura Y."/>
            <person name="Tsolas J.M."/>
            <person name="Valente V.L."/>
            <person name="Venter E."/>
            <person name="Venter J.C."/>
            <person name="Vicario S."/>
            <person name="Vieira F.G."/>
            <person name="Vilella A.J."/>
            <person name="Villasante A."/>
            <person name="Walenz B."/>
            <person name="Wang J."/>
            <person name="Wasserman M."/>
            <person name="Watts T."/>
            <person name="Wilson D."/>
            <person name="Wilson R.K."/>
            <person name="Wing R.A."/>
            <person name="Wolfner M.F."/>
            <person name="Wong A."/>
            <person name="Wong G.K."/>
            <person name="Wu C.I."/>
            <person name="Wu G."/>
            <person name="Yamamoto D."/>
            <person name="Yang H.P."/>
            <person name="Yang S.P."/>
            <person name="Yorke J.A."/>
            <person name="Yoshida K."/>
            <person name="Zdobnov E."/>
            <person name="Zhang P."/>
            <person name="Zhang Y."/>
            <person name="Zimin A.V."/>
            <person name="Baldwin J."/>
            <person name="Abdouelleil A."/>
            <person name="Abdulkadir J."/>
            <person name="Abebe A."/>
            <person name="Abera B."/>
            <person name="Abreu J."/>
            <person name="Acer S.C."/>
            <person name="Aftuck L."/>
            <person name="Alexander A."/>
            <person name="An P."/>
            <person name="Anderson E."/>
            <person name="Anderson S."/>
            <person name="Arachi H."/>
            <person name="Azer M."/>
            <person name="Bachantsang P."/>
            <person name="Barry A."/>
            <person name="Bayul T."/>
            <person name="Berlin A."/>
            <person name="Bessette D."/>
            <person name="Bloom T."/>
            <person name="Blye J."/>
            <person name="Boguslavskiy L."/>
            <person name="Bonnet C."/>
            <person name="Boukhgalter B."/>
            <person name="Bourzgui I."/>
            <person name="Brown A."/>
            <person name="Cahill P."/>
            <person name="Channer S."/>
            <person name="Cheshatsang Y."/>
            <person name="Chuda L."/>
            <person name="Citroen M."/>
            <person name="Collymore A."/>
            <person name="Cooke P."/>
            <person name="Costello M."/>
            <person name="D'Aco K."/>
            <person name="Daza R."/>
            <person name="De Haan G."/>
            <person name="DeGray S."/>
            <person name="DeMaso C."/>
            <person name="Dhargay N."/>
            <person name="Dooley K."/>
            <person name="Dooley E."/>
            <person name="Doricent M."/>
            <person name="Dorje P."/>
            <person name="Dorjee K."/>
            <person name="Dupes A."/>
            <person name="Elong R."/>
            <person name="Falk J."/>
            <person name="Farina A."/>
            <person name="Faro S."/>
            <person name="Ferguson D."/>
            <person name="Fisher S."/>
            <person name="Foley C.D."/>
            <person name="Franke A."/>
            <person name="Friedrich D."/>
            <person name="Gadbois L."/>
            <person name="Gearin G."/>
            <person name="Gearin C.R."/>
            <person name="Giannoukos G."/>
            <person name="Goode T."/>
            <person name="Graham J."/>
            <person name="Grandbois E."/>
            <person name="Grewal S."/>
            <person name="Gyaltsen K."/>
            <person name="Hafez N."/>
            <person name="Hagos B."/>
            <person name="Hall J."/>
            <person name="Henson C."/>
            <person name="Hollinger A."/>
            <person name="Honan T."/>
            <person name="Huard M.D."/>
            <person name="Hughes L."/>
            <person name="Hurhula B."/>
            <person name="Husby M.E."/>
            <person name="Kamat A."/>
            <person name="Kanga B."/>
            <person name="Kashin S."/>
            <person name="Khazanovich D."/>
            <person name="Kisner P."/>
            <person name="Lance K."/>
            <person name="Lara M."/>
            <person name="Lee W."/>
            <person name="Lennon N."/>
            <person name="Letendre F."/>
            <person name="LeVine R."/>
            <person name="Lipovsky A."/>
            <person name="Liu X."/>
            <person name="Liu J."/>
            <person name="Liu S."/>
            <person name="Lokyitsang T."/>
            <person name="Lokyitsang Y."/>
            <person name="Lubonja R."/>
            <person name="Lui A."/>
            <person name="MacDonald P."/>
            <person name="Magnisalis V."/>
            <person name="Maru K."/>
            <person name="Matthews C."/>
            <person name="McCusker W."/>
            <person name="McDonough S."/>
            <person name="Mehta T."/>
            <person name="Meldrim J."/>
            <person name="Meneus L."/>
            <person name="Mihai O."/>
            <person name="Mihalev A."/>
            <person name="Mihova T."/>
            <person name="Mittelman R."/>
            <person name="Mlenga V."/>
            <person name="Montmayeur A."/>
            <person name="Mulrain L."/>
            <person name="Navidi A."/>
            <person name="Naylor J."/>
            <person name="Negash T."/>
            <person name="Nguyen T."/>
            <person name="Nguyen N."/>
            <person name="Nicol R."/>
            <person name="Norbu C."/>
            <person name="Norbu N."/>
            <person name="Novod N."/>
            <person name="O'Neill B."/>
            <person name="Osman S."/>
            <person name="Markiewicz E."/>
            <person name="Oyono O.L."/>
            <person name="Patti C."/>
            <person name="Phunkhang P."/>
            <person name="Pierre F."/>
            <person name="Priest M."/>
            <person name="Raghuraman S."/>
            <person name="Rege F."/>
            <person name="Reyes R."/>
            <person name="Rise C."/>
            <person name="Rogov P."/>
            <person name="Ross K."/>
            <person name="Ryan E."/>
            <person name="Settipalli S."/>
            <person name="Shea T."/>
            <person name="Sherpa N."/>
            <person name="Shi L."/>
            <person name="Shih D."/>
            <person name="Sparrow T."/>
            <person name="Spaulding J."/>
            <person name="Stalker J."/>
            <person name="Stange-Thomann N."/>
            <person name="Stavropoulos S."/>
            <person name="Stone C."/>
            <person name="Strader C."/>
            <person name="Tesfaye S."/>
            <person name="Thomson T."/>
            <person name="Thoulutsang Y."/>
            <person name="Thoulutsang D."/>
            <person name="Topham K."/>
            <person name="Topping I."/>
            <person name="Tsamla T."/>
            <person name="Vassiliev H."/>
            <person name="Vo A."/>
            <person name="Wangchuk T."/>
            <person name="Wangdi T."/>
            <person name="Weiand M."/>
            <person name="Wilkinson J."/>
            <person name="Wilson A."/>
            <person name="Yadav S."/>
            <person name="Young G."/>
            <person name="Yu Q."/>
            <person name="Zembek L."/>
            <person name="Zhong D."/>
            <person name="Zimmer A."/>
            <person name="Zwirko Z."/>
            <person name="Jaffe D.B."/>
            <person name="Alvarez P."/>
            <person name="Brockman W."/>
            <person name="Butler J."/>
            <person name="Chin C."/>
            <person name="Gnerre S."/>
            <person name="Grabherr M."/>
            <person name="Kleber M."/>
            <person name="Mauceli E."/>
            <person name="MacCallum I."/>
        </authorList>
    </citation>
    <scope>NUCLEOTIDE SEQUENCE [LARGE SCALE GENOMIC DNA]</scope>
    <source>
        <strain evidence="3">Tucson 14024-0371.13</strain>
    </source>
</reference>
<feature type="signal peptide" evidence="1">
    <location>
        <begin position="1"/>
        <end position="22"/>
    </location>
</feature>
<dbReference type="Gene3D" id="1.10.238.20">
    <property type="entry name" value="Pheromone/general odorant binding protein domain"/>
    <property type="match status" value="1"/>
</dbReference>
<dbReference type="EMBL" id="CH902650">
    <property type="protein sequence ID" value="EDV30100.2"/>
    <property type="molecule type" value="Genomic_DNA"/>
</dbReference>
<proteinExistence type="predicted"/>
<dbReference type="SUPFAM" id="SSF47565">
    <property type="entry name" value="Insect pheromone/odorant-binding proteins"/>
    <property type="match status" value="1"/>
</dbReference>
<keyword evidence="1" id="KW-0732">Signal</keyword>
<evidence type="ECO:0000313" key="2">
    <source>
        <dbReference type="EMBL" id="EDV30100.2"/>
    </source>
</evidence>
<dbReference type="Proteomes" id="UP000007801">
    <property type="component" value="Unassembled WGS sequence"/>
</dbReference>
<name>B3N165_DROAN</name>
<dbReference type="FunCoup" id="B3N165">
    <property type="interactions" value="41"/>
</dbReference>
<keyword evidence="3" id="KW-1185">Reference proteome</keyword>
<dbReference type="GeneID" id="6502712"/>
<dbReference type="KEGG" id="dan:6502712"/>
<dbReference type="OrthoDB" id="7818833at2759"/>
<dbReference type="GO" id="GO:0005549">
    <property type="term" value="F:odorant binding"/>
    <property type="evidence" value="ECO:0007669"/>
    <property type="project" value="InterPro"/>
</dbReference>
<dbReference type="STRING" id="7217.B3N165"/>
<dbReference type="InterPro" id="IPR036728">
    <property type="entry name" value="PBP_GOBP_sf"/>
</dbReference>
<sequence>MAVPRHSLVCLSFLLSFTICFAAEDCLKVYNLTSKKVESVPPSTPVSEVPHNIKCYSRCIIDEYFGDDDKIDLKRLENRARDDEKVILADCKQKYDDDSSDRCDYAYKIIQCLYLGRVN</sequence>
<dbReference type="InterPro" id="IPR006170">
    <property type="entry name" value="PBP/GOBP"/>
</dbReference>
<evidence type="ECO:0000256" key="1">
    <source>
        <dbReference type="SAM" id="SignalP"/>
    </source>
</evidence>
<dbReference type="CDD" id="cd23992">
    <property type="entry name" value="PBP_GOBP"/>
    <property type="match status" value="1"/>
</dbReference>
<organism evidence="2 3">
    <name type="scientific">Drosophila ananassae</name>
    <name type="common">Fruit fly</name>
    <dbReference type="NCBI Taxonomy" id="7217"/>
    <lineage>
        <taxon>Eukaryota</taxon>
        <taxon>Metazoa</taxon>
        <taxon>Ecdysozoa</taxon>
        <taxon>Arthropoda</taxon>
        <taxon>Hexapoda</taxon>
        <taxon>Insecta</taxon>
        <taxon>Pterygota</taxon>
        <taxon>Neoptera</taxon>
        <taxon>Endopterygota</taxon>
        <taxon>Diptera</taxon>
        <taxon>Brachycera</taxon>
        <taxon>Muscomorpha</taxon>
        <taxon>Ephydroidea</taxon>
        <taxon>Drosophilidae</taxon>
        <taxon>Drosophila</taxon>
        <taxon>Sophophora</taxon>
    </lineage>
</organism>
<dbReference type="HOGENOM" id="CLU_161583_0_0_1"/>
<dbReference type="CTD" id="32897"/>
<dbReference type="eggNOG" id="ENOG502T8AQ">
    <property type="taxonomic scope" value="Eukaryota"/>
</dbReference>
<dbReference type="AlphaFoldDB" id="B3N165"/>
<protein>
    <submittedName>
        <fullName evidence="2">Odorant-binding protein 18a</fullName>
    </submittedName>
</protein>